<evidence type="ECO:0000313" key="4">
    <source>
        <dbReference type="Proteomes" id="UP000006753"/>
    </source>
</evidence>
<dbReference type="AlphaFoldDB" id="K1WVW8"/>
<evidence type="ECO:0000256" key="1">
    <source>
        <dbReference type="SAM" id="MobiDB-lite"/>
    </source>
</evidence>
<dbReference type="InParanoid" id="K1WVW8"/>
<dbReference type="EMBL" id="JH921428">
    <property type="protein sequence ID" value="EKD21805.1"/>
    <property type="molecule type" value="Genomic_DNA"/>
</dbReference>
<proteinExistence type="predicted"/>
<dbReference type="Proteomes" id="UP000006753">
    <property type="component" value="Unassembled WGS sequence"/>
</dbReference>
<evidence type="ECO:0000256" key="2">
    <source>
        <dbReference type="SAM" id="SignalP"/>
    </source>
</evidence>
<feature type="signal peptide" evidence="2">
    <location>
        <begin position="1"/>
        <end position="21"/>
    </location>
</feature>
<keyword evidence="2" id="KW-0732">Signal</keyword>
<accession>K1WVW8</accession>
<dbReference type="HOGENOM" id="CLU_1669750_0_0_1"/>
<gene>
    <name evidence="3" type="ORF">MBM_00918</name>
</gene>
<feature type="compositionally biased region" description="Basic and acidic residues" evidence="1">
    <location>
        <begin position="77"/>
        <end position="93"/>
    </location>
</feature>
<sequence>MQLSISALSAALALIIHLGAGLPATPPPARFPGPRAAISLADGTAHHVDRAGCSQLPPLLRHVHPARAALLPRRVRARDLRRLHRDDDADRQPGEPLARAGEPDGDRGVDAAGSRNSDDGDGGGGRGAGDDARAGVGHGYVCGWQGWHGDDGRGDVYE</sequence>
<keyword evidence="4" id="KW-1185">Reference proteome</keyword>
<feature type="chain" id="PRO_5003853179" evidence="2">
    <location>
        <begin position="22"/>
        <end position="158"/>
    </location>
</feature>
<organism evidence="3 4">
    <name type="scientific">Marssonina brunnea f. sp. multigermtubi (strain MB_m1)</name>
    <name type="common">Marssonina leaf spot fungus</name>
    <dbReference type="NCBI Taxonomy" id="1072389"/>
    <lineage>
        <taxon>Eukaryota</taxon>
        <taxon>Fungi</taxon>
        <taxon>Dikarya</taxon>
        <taxon>Ascomycota</taxon>
        <taxon>Pezizomycotina</taxon>
        <taxon>Leotiomycetes</taxon>
        <taxon>Helotiales</taxon>
        <taxon>Drepanopezizaceae</taxon>
        <taxon>Drepanopeziza</taxon>
    </lineage>
</organism>
<reference evidence="3 4" key="1">
    <citation type="journal article" date="2012" name="BMC Genomics">
        <title>Sequencing the genome of Marssonina brunnea reveals fungus-poplar co-evolution.</title>
        <authorList>
            <person name="Zhu S."/>
            <person name="Cao Y.-Z."/>
            <person name="Jiang C."/>
            <person name="Tan B.-Y."/>
            <person name="Wang Z."/>
            <person name="Feng S."/>
            <person name="Zhang L."/>
            <person name="Su X.-H."/>
            <person name="Brejova B."/>
            <person name="Vinar T."/>
            <person name="Xu M."/>
            <person name="Wang M.-X."/>
            <person name="Zhang S.-G."/>
            <person name="Huang M.-R."/>
            <person name="Wu R."/>
            <person name="Zhou Y."/>
        </authorList>
    </citation>
    <scope>NUCLEOTIDE SEQUENCE [LARGE SCALE GENOMIC DNA]</scope>
    <source>
        <strain evidence="3 4">MB_m1</strain>
    </source>
</reference>
<protein>
    <submittedName>
        <fullName evidence="3">Uncharacterized protein</fullName>
    </submittedName>
</protein>
<dbReference type="KEGG" id="mbe:MBM_00918"/>
<name>K1WVW8_MARBU</name>
<evidence type="ECO:0000313" key="3">
    <source>
        <dbReference type="EMBL" id="EKD21805.1"/>
    </source>
</evidence>
<feature type="region of interest" description="Disordered" evidence="1">
    <location>
        <begin position="74"/>
        <end position="135"/>
    </location>
</feature>